<sequence length="284" mass="31596">MCGQASKVAHNLSLVAFIHPSSEQELENGSASASSKLSPLKTCQNLLRAYGSCKSEKLGLSVDQELLWEMIHQHQEWIYAKARRGFSSCTWELLSAAQAVAVYVLLRIKLGQNSRAFPNGDIALLYTLGAIFRRLQVEGTLDVSQHPQGDWKQWVFCESFVRVAAVYFTLNAVISMEIGLPCNSPLDWDTEGMLLPASKASWSAQSVDDWKRRTSTLSSYKQLKWKDLLASTSLEDCPVEEWRESSDEMGLLVTMAMTLRAQLLREAVQAGSIPSKKLSASCSR</sequence>
<protein>
    <recommendedName>
        <fullName evidence="3">Transcription factor domain-containing protein</fullName>
    </recommendedName>
</protein>
<dbReference type="HOGENOM" id="CLU_052856_0_0_1"/>
<proteinExistence type="predicted"/>
<gene>
    <name evidence="1" type="ORF">M419DRAFT_88307</name>
</gene>
<dbReference type="Proteomes" id="UP000024376">
    <property type="component" value="Unassembled WGS sequence"/>
</dbReference>
<dbReference type="AlphaFoldDB" id="A0A024S2B0"/>
<dbReference type="EMBL" id="KI911161">
    <property type="protein sequence ID" value="ETR98605.1"/>
    <property type="molecule type" value="Genomic_DNA"/>
</dbReference>
<dbReference type="KEGG" id="trr:M419DRAFT_88307"/>
<evidence type="ECO:0008006" key="3">
    <source>
        <dbReference type="Google" id="ProtNLM"/>
    </source>
</evidence>
<organism evidence="1 2">
    <name type="scientific">Hypocrea jecorina (strain ATCC 56765 / BCRC 32924 / NRRL 11460 / Rut C-30)</name>
    <name type="common">Trichoderma reesei</name>
    <dbReference type="NCBI Taxonomy" id="1344414"/>
    <lineage>
        <taxon>Eukaryota</taxon>
        <taxon>Fungi</taxon>
        <taxon>Dikarya</taxon>
        <taxon>Ascomycota</taxon>
        <taxon>Pezizomycotina</taxon>
        <taxon>Sordariomycetes</taxon>
        <taxon>Hypocreomycetidae</taxon>
        <taxon>Hypocreales</taxon>
        <taxon>Hypocreaceae</taxon>
        <taxon>Trichoderma</taxon>
    </lineage>
</organism>
<evidence type="ECO:0000313" key="1">
    <source>
        <dbReference type="EMBL" id="ETR98605.1"/>
    </source>
</evidence>
<dbReference type="OrthoDB" id="5423818at2759"/>
<accession>A0A024S2B0</accession>
<evidence type="ECO:0000313" key="2">
    <source>
        <dbReference type="Proteomes" id="UP000024376"/>
    </source>
</evidence>
<reference evidence="2" key="1">
    <citation type="journal article" date="2013" name="Ind. Biotechnol.">
        <title>Comparative genomics analysis of Trichoderma reesei strains.</title>
        <authorList>
            <person name="Koike H."/>
            <person name="Aerts A."/>
            <person name="LaButti K."/>
            <person name="Grigoriev I.V."/>
            <person name="Baker S.E."/>
        </authorList>
    </citation>
    <scope>NUCLEOTIDE SEQUENCE [LARGE SCALE GENOMIC DNA]</scope>
    <source>
        <strain evidence="2">ATCC 56765 / BCRC 32924 / NRRL 11460 / Rut C-30</strain>
    </source>
</reference>
<name>A0A024S2B0_HYPJR</name>